<accession>A0A857KKE0</accession>
<feature type="transmembrane region" description="Helical" evidence="7">
    <location>
        <begin position="35"/>
        <end position="55"/>
    </location>
</feature>
<feature type="transmembrane region" description="Helical" evidence="7">
    <location>
        <begin position="61"/>
        <end position="82"/>
    </location>
</feature>
<evidence type="ECO:0000256" key="5">
    <source>
        <dbReference type="ARBA" id="ARBA00022989"/>
    </source>
</evidence>
<feature type="domain" description="VTT" evidence="8">
    <location>
        <begin position="42"/>
        <end position="166"/>
    </location>
</feature>
<evidence type="ECO:0000256" key="2">
    <source>
        <dbReference type="ARBA" id="ARBA00010792"/>
    </source>
</evidence>
<feature type="transmembrane region" description="Helical" evidence="7">
    <location>
        <begin position="12"/>
        <end position="30"/>
    </location>
</feature>
<keyword evidence="3 7" id="KW-1003">Cell membrane</keyword>
<dbReference type="PANTHER" id="PTHR30353:SF0">
    <property type="entry name" value="TRANSMEMBRANE PROTEIN"/>
    <property type="match status" value="1"/>
</dbReference>
<organism evidence="9">
    <name type="scientific">Gordonia amarae</name>
    <dbReference type="NCBI Taxonomy" id="36821"/>
    <lineage>
        <taxon>Bacteria</taxon>
        <taxon>Bacillati</taxon>
        <taxon>Actinomycetota</taxon>
        <taxon>Actinomycetes</taxon>
        <taxon>Mycobacteriales</taxon>
        <taxon>Gordoniaceae</taxon>
        <taxon>Gordonia</taxon>
    </lineage>
</organism>
<comment type="similarity">
    <text evidence="2 7">Belongs to the DedA family.</text>
</comment>
<reference evidence="9" key="1">
    <citation type="journal article" date="2021" name="Nat. Microbiol.">
        <title>Cocultivation of an ultrasmall environmental parasitic bacterium with lytic ability against bacteria associated with wastewater foams.</title>
        <authorList>
            <person name="Batinovic S."/>
            <person name="Rose J.J.A."/>
            <person name="Ratcliffe J."/>
            <person name="Seviour R.J."/>
            <person name="Petrovski S."/>
        </authorList>
    </citation>
    <scope>NUCLEOTIDE SEQUENCE</scope>
    <source>
        <strain evidence="9">CON44</strain>
    </source>
</reference>
<dbReference type="PANTHER" id="PTHR30353">
    <property type="entry name" value="INNER MEMBRANE PROTEIN DEDA-RELATED"/>
    <property type="match status" value="1"/>
</dbReference>
<evidence type="ECO:0000313" key="9">
    <source>
        <dbReference type="EMBL" id="QHN40090.1"/>
    </source>
</evidence>
<evidence type="ECO:0000259" key="8">
    <source>
        <dbReference type="Pfam" id="PF09335"/>
    </source>
</evidence>
<gene>
    <name evidence="9" type="ORF">GII30_13860</name>
</gene>
<evidence type="ECO:0000256" key="7">
    <source>
        <dbReference type="RuleBase" id="RU367016"/>
    </source>
</evidence>
<evidence type="ECO:0000256" key="3">
    <source>
        <dbReference type="ARBA" id="ARBA00022475"/>
    </source>
</evidence>
<feature type="transmembrane region" description="Helical" evidence="7">
    <location>
        <begin position="174"/>
        <end position="194"/>
    </location>
</feature>
<comment type="subcellular location">
    <subcellularLocation>
        <location evidence="1 7">Cell membrane</location>
        <topology evidence="1 7">Multi-pass membrane protein</topology>
    </subcellularLocation>
</comment>
<name>A0A857KKE0_9ACTN</name>
<evidence type="ECO:0000256" key="6">
    <source>
        <dbReference type="ARBA" id="ARBA00023136"/>
    </source>
</evidence>
<feature type="transmembrane region" description="Helical" evidence="7">
    <location>
        <begin position="146"/>
        <end position="168"/>
    </location>
</feature>
<dbReference type="EMBL" id="CP045810">
    <property type="protein sequence ID" value="QHN40090.1"/>
    <property type="molecule type" value="Genomic_DNA"/>
</dbReference>
<evidence type="ECO:0000256" key="1">
    <source>
        <dbReference type="ARBA" id="ARBA00004651"/>
    </source>
</evidence>
<evidence type="ECO:0000256" key="4">
    <source>
        <dbReference type="ARBA" id="ARBA00022692"/>
    </source>
</evidence>
<dbReference type="RefSeq" id="WP_005189297.1">
    <property type="nucleotide sequence ID" value="NZ_CP045804.1"/>
</dbReference>
<dbReference type="InterPro" id="IPR032818">
    <property type="entry name" value="DedA-like"/>
</dbReference>
<protein>
    <submittedName>
        <fullName evidence="9">DedA family protein</fullName>
    </submittedName>
</protein>
<keyword evidence="6 7" id="KW-0472">Membrane</keyword>
<proteinExistence type="inferred from homology"/>
<sequence length="219" mass="22946">MSGIADWLEGLVADVPSWAVYLIACAIVYVETATLVMGFILPSAGVVLAAGVAAAVGPTNIGWLVVALCVAAFAGDLTGYWIGRVSGPRIMSSKAGRRFGGERWVRAQNRVNDSGMIAVATGRWLGFVRTLMPPVAGIVRMRVANFVIADLVGVVTWGTTILLVGYFAGAKLGATLMLSIGALIIVGLVAWWVVKRFRQPAAALADAVGEPPQETPVSH</sequence>
<keyword evidence="4 7" id="KW-0812">Transmembrane</keyword>
<keyword evidence="5 7" id="KW-1133">Transmembrane helix</keyword>
<dbReference type="AlphaFoldDB" id="A0A857KKE0"/>
<dbReference type="GO" id="GO:0005886">
    <property type="term" value="C:plasma membrane"/>
    <property type="evidence" value="ECO:0007669"/>
    <property type="project" value="UniProtKB-SubCell"/>
</dbReference>
<dbReference type="Pfam" id="PF09335">
    <property type="entry name" value="VTT_dom"/>
    <property type="match status" value="1"/>
</dbReference>
<dbReference type="InterPro" id="IPR032816">
    <property type="entry name" value="VTT_dom"/>
</dbReference>